<name>A0A553HNL5_9PEZI</name>
<feature type="compositionally biased region" description="Acidic residues" evidence="1">
    <location>
        <begin position="73"/>
        <end position="92"/>
    </location>
</feature>
<dbReference type="EMBL" id="VFLP01000066">
    <property type="protein sequence ID" value="TRX89561.1"/>
    <property type="molecule type" value="Genomic_DNA"/>
</dbReference>
<dbReference type="OrthoDB" id="4777851at2759"/>
<organism evidence="2 3">
    <name type="scientific">Xylaria flabelliformis</name>
    <dbReference type="NCBI Taxonomy" id="2512241"/>
    <lineage>
        <taxon>Eukaryota</taxon>
        <taxon>Fungi</taxon>
        <taxon>Dikarya</taxon>
        <taxon>Ascomycota</taxon>
        <taxon>Pezizomycotina</taxon>
        <taxon>Sordariomycetes</taxon>
        <taxon>Xylariomycetidae</taxon>
        <taxon>Xylariales</taxon>
        <taxon>Xylariaceae</taxon>
        <taxon>Xylaria</taxon>
    </lineage>
</organism>
<dbReference type="Proteomes" id="UP000319160">
    <property type="component" value="Unassembled WGS sequence"/>
</dbReference>
<proteinExistence type="predicted"/>
<evidence type="ECO:0000256" key="1">
    <source>
        <dbReference type="SAM" id="MobiDB-lite"/>
    </source>
</evidence>
<feature type="region of interest" description="Disordered" evidence="1">
    <location>
        <begin position="126"/>
        <end position="162"/>
    </location>
</feature>
<protein>
    <submittedName>
        <fullName evidence="2">Uncharacterized protein</fullName>
    </submittedName>
</protein>
<keyword evidence="3" id="KW-1185">Reference proteome</keyword>
<reference evidence="3" key="1">
    <citation type="submission" date="2019-06" db="EMBL/GenBank/DDBJ databases">
        <title>Draft genome sequence of the griseofulvin-producing fungus Xylaria cubensis strain G536.</title>
        <authorList>
            <person name="Mead M.E."/>
            <person name="Raja H.A."/>
            <person name="Steenwyk J.L."/>
            <person name="Knowles S.L."/>
            <person name="Oberlies N.H."/>
            <person name="Rokas A."/>
        </authorList>
    </citation>
    <scope>NUCLEOTIDE SEQUENCE [LARGE SCALE GENOMIC DNA]</scope>
    <source>
        <strain evidence="3">G536</strain>
    </source>
</reference>
<feature type="region of interest" description="Disordered" evidence="1">
    <location>
        <begin position="73"/>
        <end position="109"/>
    </location>
</feature>
<gene>
    <name evidence="2" type="ORF">FHL15_009605</name>
</gene>
<accession>A0A553HNL5</accession>
<comment type="caution">
    <text evidence="2">The sequence shown here is derived from an EMBL/GenBank/DDBJ whole genome shotgun (WGS) entry which is preliminary data.</text>
</comment>
<sequence length="250" mass="28201">MQKLRSLLRVILDPSFIITVAERRITLRAFVSRLAARLESEADVKAEFLGSSDNWADDCDARLEICEEALLEPGDDPDLSCDSDSESDDDSDASFTQAKSAAGSPQPQPKALQRVIDFFQGNSHVKRKRFPPWPRLSRGDTPASPGRNRGLERRNKPARKASARAVVDNFPVKSYSRDVYDLESLMLRHLKQKVPAFAQDLKLMRHIFAAMAQGVEVAAVTDRDKEYYKHQVDRMSWDLFNFSLSIGISD</sequence>
<feature type="compositionally biased region" description="Polar residues" evidence="1">
    <location>
        <begin position="95"/>
        <end position="105"/>
    </location>
</feature>
<evidence type="ECO:0000313" key="2">
    <source>
        <dbReference type="EMBL" id="TRX89561.1"/>
    </source>
</evidence>
<evidence type="ECO:0000313" key="3">
    <source>
        <dbReference type="Proteomes" id="UP000319160"/>
    </source>
</evidence>
<dbReference type="AlphaFoldDB" id="A0A553HNL5"/>